<dbReference type="PANTHER" id="PTHR12469">
    <property type="entry name" value="PROTEIN EMI5 HOMOLOG, MITOCHONDRIAL"/>
    <property type="match status" value="1"/>
</dbReference>
<dbReference type="Pfam" id="PF03937">
    <property type="entry name" value="Sdh5"/>
    <property type="match status" value="1"/>
</dbReference>
<dbReference type="InterPro" id="IPR036714">
    <property type="entry name" value="SDH_sf"/>
</dbReference>
<reference evidence="4" key="1">
    <citation type="journal article" date="2020" name="mSystems">
        <title>Genome- and Community-Level Interaction Insights into Carbon Utilization and Element Cycling Functions of Hydrothermarchaeota in Hydrothermal Sediment.</title>
        <authorList>
            <person name="Zhou Z."/>
            <person name="Liu Y."/>
            <person name="Xu W."/>
            <person name="Pan J."/>
            <person name="Luo Z.H."/>
            <person name="Li M."/>
        </authorList>
    </citation>
    <scope>NUCLEOTIDE SEQUENCE</scope>
    <source>
        <strain evidence="4">SpSt-997</strain>
    </source>
</reference>
<proteinExistence type="inferred from homology"/>
<evidence type="ECO:0000313" key="4">
    <source>
        <dbReference type="EMBL" id="HGC43317.1"/>
    </source>
</evidence>
<organism evidence="4">
    <name type="scientific">Acidicaldus sp</name>
    <dbReference type="NCBI Taxonomy" id="1872105"/>
    <lineage>
        <taxon>Bacteria</taxon>
        <taxon>Pseudomonadati</taxon>
        <taxon>Pseudomonadota</taxon>
        <taxon>Alphaproteobacteria</taxon>
        <taxon>Acetobacterales</taxon>
        <taxon>Acetobacteraceae</taxon>
        <taxon>Acidicaldus</taxon>
    </lineage>
</organism>
<evidence type="ECO:0000256" key="1">
    <source>
        <dbReference type="ARBA" id="ARBA00008571"/>
    </source>
</evidence>
<protein>
    <recommendedName>
        <fullName evidence="2">FAD assembly factor SdhE</fullName>
    </recommendedName>
</protein>
<gene>
    <name evidence="4" type="ORF">ENY07_08895</name>
</gene>
<name>A0A8J4M6I0_9PROT</name>
<sequence>MIDETPDPDELERRRRRLLFRATHRGTHESDLLIGGFVAARLATFTDSEIVALEALLELPDSDLADWLTGRQPIPEEQATPMLRAMRQACQRGGAPGTIG</sequence>
<comment type="similarity">
    <text evidence="1">Belongs to the SdhE FAD assembly factor family.</text>
</comment>
<accession>A0A8J4M6I0</accession>
<keyword evidence="3" id="KW-0143">Chaperone</keyword>
<evidence type="ECO:0000256" key="2">
    <source>
        <dbReference type="ARBA" id="ARBA00019418"/>
    </source>
</evidence>
<dbReference type="SUPFAM" id="SSF109910">
    <property type="entry name" value="YgfY-like"/>
    <property type="match status" value="1"/>
</dbReference>
<dbReference type="Gene3D" id="1.10.150.250">
    <property type="entry name" value="Flavinator of succinate dehydrogenase"/>
    <property type="match status" value="1"/>
</dbReference>
<comment type="caution">
    <text evidence="4">The sequence shown here is derived from an EMBL/GenBank/DDBJ whole genome shotgun (WGS) entry which is preliminary data.</text>
</comment>
<dbReference type="InterPro" id="IPR005631">
    <property type="entry name" value="SDH"/>
</dbReference>
<dbReference type="EMBL" id="DTQM01000176">
    <property type="protein sequence ID" value="HGC43317.1"/>
    <property type="molecule type" value="Genomic_DNA"/>
</dbReference>
<dbReference type="AlphaFoldDB" id="A0A8J4M6I0"/>
<dbReference type="PANTHER" id="PTHR12469:SF2">
    <property type="entry name" value="SUCCINATE DEHYDROGENASE ASSEMBLY FACTOR 2, MITOCHONDRIAL"/>
    <property type="match status" value="1"/>
</dbReference>
<evidence type="ECO:0000256" key="3">
    <source>
        <dbReference type="ARBA" id="ARBA00023186"/>
    </source>
</evidence>
<dbReference type="GO" id="GO:0006099">
    <property type="term" value="P:tricarboxylic acid cycle"/>
    <property type="evidence" value="ECO:0007669"/>
    <property type="project" value="TreeGrafter"/>
</dbReference>